<keyword evidence="2" id="KW-0378">Hydrolase</keyword>
<organism evidence="5">
    <name type="scientific">mine drainage metagenome</name>
    <dbReference type="NCBI Taxonomy" id="410659"/>
    <lineage>
        <taxon>unclassified sequences</taxon>
        <taxon>metagenomes</taxon>
        <taxon>ecological metagenomes</taxon>
    </lineage>
</organism>
<evidence type="ECO:0000256" key="1">
    <source>
        <dbReference type="ARBA" id="ARBA00009902"/>
    </source>
</evidence>
<comment type="similarity">
    <text evidence="1">Belongs to the glycosyl hydrolase 32 family.</text>
</comment>
<dbReference type="GO" id="GO:0005987">
    <property type="term" value="P:sucrose catabolic process"/>
    <property type="evidence" value="ECO:0007669"/>
    <property type="project" value="TreeGrafter"/>
</dbReference>
<keyword evidence="3" id="KW-0326">Glycosidase</keyword>
<evidence type="ECO:0000256" key="2">
    <source>
        <dbReference type="ARBA" id="ARBA00022801"/>
    </source>
</evidence>
<feature type="domain" description="Glycosyl hydrolase family 32 N-terminal" evidence="4">
    <location>
        <begin position="41"/>
        <end position="182"/>
    </location>
</feature>
<name>T1CDF5_9ZZZZ</name>
<dbReference type="PANTHER" id="PTHR42800">
    <property type="entry name" value="EXOINULINASE INUD (AFU_ORTHOLOGUE AFUA_5G00480)"/>
    <property type="match status" value="1"/>
</dbReference>
<dbReference type="InterPro" id="IPR023296">
    <property type="entry name" value="Glyco_hydro_beta-prop_sf"/>
</dbReference>
<reference evidence="5" key="1">
    <citation type="submission" date="2013-08" db="EMBL/GenBank/DDBJ databases">
        <authorList>
            <person name="Mendez C."/>
            <person name="Richter M."/>
            <person name="Ferrer M."/>
            <person name="Sanchez J."/>
        </authorList>
    </citation>
    <scope>NUCLEOTIDE SEQUENCE</scope>
</reference>
<protein>
    <submittedName>
        <fullName evidence="5">Levanase</fullName>
    </submittedName>
</protein>
<dbReference type="EMBL" id="AUZX01000660">
    <property type="protein sequence ID" value="EQD80457.1"/>
    <property type="molecule type" value="Genomic_DNA"/>
</dbReference>
<proteinExistence type="inferred from homology"/>
<evidence type="ECO:0000256" key="3">
    <source>
        <dbReference type="ARBA" id="ARBA00023295"/>
    </source>
</evidence>
<dbReference type="GO" id="GO:0005737">
    <property type="term" value="C:cytoplasm"/>
    <property type="evidence" value="ECO:0007669"/>
    <property type="project" value="TreeGrafter"/>
</dbReference>
<comment type="caution">
    <text evidence="5">The sequence shown here is derived from an EMBL/GenBank/DDBJ whole genome shotgun (WGS) entry which is preliminary data.</text>
</comment>
<sequence>MRPWLLGTAVLGTGLAAGSAQAAAHAARLSGYNQIYRPQVHFSARRHWMNDPNGLVYYDGWYQMFFQYNPYGRRWGNMSWGHARSRDLLHWQQLPVAIPESRRFMIFSGSAVVDWHDTSGFGVHGRPPLVAIYTAQPRAHRGPQTENLAYTHRSAGGSGKNYSGNPVLNIGLRNFRDPKVLW</sequence>
<dbReference type="AlphaFoldDB" id="T1CDF5"/>
<dbReference type="InterPro" id="IPR013148">
    <property type="entry name" value="Glyco_hydro_32_N"/>
</dbReference>
<feature type="non-terminal residue" evidence="5">
    <location>
        <position position="182"/>
    </location>
</feature>
<dbReference type="GO" id="GO:0004575">
    <property type="term" value="F:sucrose alpha-glucosidase activity"/>
    <property type="evidence" value="ECO:0007669"/>
    <property type="project" value="TreeGrafter"/>
</dbReference>
<gene>
    <name evidence="5" type="ORF">B1A_00872</name>
</gene>
<dbReference type="Gene3D" id="2.115.10.20">
    <property type="entry name" value="Glycosyl hydrolase domain, family 43"/>
    <property type="match status" value="1"/>
</dbReference>
<reference evidence="5" key="2">
    <citation type="journal article" date="2014" name="ISME J.">
        <title>Microbial stratification in low pH oxic and suboxic macroscopic growths along an acid mine drainage.</title>
        <authorList>
            <person name="Mendez-Garcia C."/>
            <person name="Mesa V."/>
            <person name="Sprenger R.R."/>
            <person name="Richter M."/>
            <person name="Diez M.S."/>
            <person name="Solano J."/>
            <person name="Bargiela R."/>
            <person name="Golyshina O.V."/>
            <person name="Manteca A."/>
            <person name="Ramos J.L."/>
            <person name="Gallego J.R."/>
            <person name="Llorente I."/>
            <person name="Martins Dos Santos V.A."/>
            <person name="Jensen O.N."/>
            <person name="Pelaez A.I."/>
            <person name="Sanchez J."/>
            <person name="Ferrer M."/>
        </authorList>
    </citation>
    <scope>NUCLEOTIDE SEQUENCE</scope>
</reference>
<dbReference type="Pfam" id="PF00251">
    <property type="entry name" value="Glyco_hydro_32N"/>
    <property type="match status" value="1"/>
</dbReference>
<dbReference type="PANTHER" id="PTHR42800:SF1">
    <property type="entry name" value="EXOINULINASE INUD (AFU_ORTHOLOGUE AFUA_5G00480)"/>
    <property type="match status" value="1"/>
</dbReference>
<evidence type="ECO:0000313" key="5">
    <source>
        <dbReference type="EMBL" id="EQD80457.1"/>
    </source>
</evidence>
<accession>T1CDF5</accession>
<dbReference type="SUPFAM" id="SSF75005">
    <property type="entry name" value="Arabinanase/levansucrase/invertase"/>
    <property type="match status" value="1"/>
</dbReference>
<evidence type="ECO:0000259" key="4">
    <source>
        <dbReference type="Pfam" id="PF00251"/>
    </source>
</evidence>